<dbReference type="GO" id="GO:0006351">
    <property type="term" value="P:DNA-templated transcription"/>
    <property type="evidence" value="ECO:0007669"/>
    <property type="project" value="TreeGrafter"/>
</dbReference>
<evidence type="ECO:0000256" key="1">
    <source>
        <dbReference type="ARBA" id="ARBA00009437"/>
    </source>
</evidence>
<dbReference type="InterPro" id="IPR036388">
    <property type="entry name" value="WH-like_DNA-bd_sf"/>
</dbReference>
<dbReference type="InterPro" id="IPR005119">
    <property type="entry name" value="LysR_subst-bd"/>
</dbReference>
<evidence type="ECO:0000256" key="4">
    <source>
        <dbReference type="ARBA" id="ARBA00023163"/>
    </source>
</evidence>
<dbReference type="PROSITE" id="PS50931">
    <property type="entry name" value="HTH_LYSR"/>
    <property type="match status" value="1"/>
</dbReference>
<reference evidence="7" key="1">
    <citation type="submission" date="2018-05" db="EMBL/GenBank/DDBJ databases">
        <authorList>
            <person name="Cea G.-C."/>
            <person name="William W."/>
        </authorList>
    </citation>
    <scope>NUCLEOTIDE SEQUENCE [LARGE SCALE GENOMIC DNA]</scope>
    <source>
        <strain evidence="7">DB21MT 5</strain>
    </source>
</reference>
<dbReference type="Gene3D" id="3.40.190.290">
    <property type="match status" value="1"/>
</dbReference>
<dbReference type="GO" id="GO:0043565">
    <property type="term" value="F:sequence-specific DNA binding"/>
    <property type="evidence" value="ECO:0007669"/>
    <property type="project" value="TreeGrafter"/>
</dbReference>
<keyword evidence="7" id="KW-1185">Reference proteome</keyword>
<dbReference type="EMBL" id="LS483250">
    <property type="protein sequence ID" value="SQD78105.1"/>
    <property type="molecule type" value="Genomic_DNA"/>
</dbReference>
<dbReference type="PANTHER" id="PTHR30537:SF66">
    <property type="entry name" value="IRON-REGULATED VIRULENCE REGULATORY PROTEIN IRGB"/>
    <property type="match status" value="1"/>
</dbReference>
<dbReference type="KEGG" id="mya:MORIYA_1627"/>
<dbReference type="CDD" id="cd08422">
    <property type="entry name" value="PBP2_CrgA_like"/>
    <property type="match status" value="1"/>
</dbReference>
<comment type="similarity">
    <text evidence="1">Belongs to the LysR transcriptional regulatory family.</text>
</comment>
<gene>
    <name evidence="6" type="ORF">MORIYA_1627</name>
</gene>
<name>A0A330LVM4_9GAMM</name>
<dbReference type="Pfam" id="PF03466">
    <property type="entry name" value="LysR_substrate"/>
    <property type="match status" value="1"/>
</dbReference>
<protein>
    <submittedName>
        <fullName evidence="6">HTH-type transcriptional regulator PtxR</fullName>
    </submittedName>
</protein>
<keyword evidence="3" id="KW-0238">DNA-binding</keyword>
<dbReference type="InterPro" id="IPR036390">
    <property type="entry name" value="WH_DNA-bd_sf"/>
</dbReference>
<dbReference type="Proteomes" id="UP000250163">
    <property type="component" value="Chromosome MORIYA"/>
</dbReference>
<dbReference type="AlphaFoldDB" id="A0A330LVM4"/>
<keyword evidence="2" id="KW-0805">Transcription regulation</keyword>
<proteinExistence type="inferred from homology"/>
<evidence type="ECO:0000313" key="7">
    <source>
        <dbReference type="Proteomes" id="UP000250163"/>
    </source>
</evidence>
<dbReference type="FunFam" id="1.10.10.10:FF:000001">
    <property type="entry name" value="LysR family transcriptional regulator"/>
    <property type="match status" value="1"/>
</dbReference>
<keyword evidence="4" id="KW-0804">Transcription</keyword>
<accession>A0A330LVM4</accession>
<evidence type="ECO:0000259" key="5">
    <source>
        <dbReference type="PROSITE" id="PS50931"/>
    </source>
</evidence>
<dbReference type="RefSeq" id="WP_112714057.1">
    <property type="nucleotide sequence ID" value="NZ_LS483250.1"/>
</dbReference>
<dbReference type="Pfam" id="PF00126">
    <property type="entry name" value="HTH_1"/>
    <property type="match status" value="1"/>
</dbReference>
<evidence type="ECO:0000256" key="2">
    <source>
        <dbReference type="ARBA" id="ARBA00023015"/>
    </source>
</evidence>
<feature type="domain" description="HTH lysR-type" evidence="5">
    <location>
        <begin position="2"/>
        <end position="59"/>
    </location>
</feature>
<dbReference type="OrthoDB" id="9786526at2"/>
<dbReference type="SUPFAM" id="SSF53850">
    <property type="entry name" value="Periplasmic binding protein-like II"/>
    <property type="match status" value="1"/>
</dbReference>
<sequence length="293" mass="32875">MLNLQRMKIFTAVVEAGSFTAAAEVLDQSKAVVSFNVKQLEAELGVSLLRRSTRKISLTEPGKHFYQNSLRLLADAEHILNDVRHEHHSLSGVLRVTSTPEYGAHKVVPALAAFAKKHPQLHINYISSPRHADLIAEYFDIAIRLGEVADSNYHAAYIDNFSIFPVSSPNYLATNNINTLSDLAQANWITNSRLKSPLRWQVITPQKETVLLNVESPSTIKADSASALLAFTLNGTGIALIPEWLVHPALEQGQLIHLLPEYIFPLQNIYAIYPNTRYVPEKVRAFIDFLREW</sequence>
<dbReference type="InterPro" id="IPR000847">
    <property type="entry name" value="LysR_HTH_N"/>
</dbReference>
<evidence type="ECO:0000256" key="3">
    <source>
        <dbReference type="ARBA" id="ARBA00023125"/>
    </source>
</evidence>
<dbReference type="Gene3D" id="1.10.10.10">
    <property type="entry name" value="Winged helix-like DNA-binding domain superfamily/Winged helix DNA-binding domain"/>
    <property type="match status" value="1"/>
</dbReference>
<dbReference type="SUPFAM" id="SSF46785">
    <property type="entry name" value="Winged helix' DNA-binding domain"/>
    <property type="match status" value="1"/>
</dbReference>
<dbReference type="PANTHER" id="PTHR30537">
    <property type="entry name" value="HTH-TYPE TRANSCRIPTIONAL REGULATOR"/>
    <property type="match status" value="1"/>
</dbReference>
<organism evidence="6 7">
    <name type="scientific">Moritella yayanosii</name>
    <dbReference type="NCBI Taxonomy" id="69539"/>
    <lineage>
        <taxon>Bacteria</taxon>
        <taxon>Pseudomonadati</taxon>
        <taxon>Pseudomonadota</taxon>
        <taxon>Gammaproteobacteria</taxon>
        <taxon>Alteromonadales</taxon>
        <taxon>Moritellaceae</taxon>
        <taxon>Moritella</taxon>
    </lineage>
</organism>
<evidence type="ECO:0000313" key="6">
    <source>
        <dbReference type="EMBL" id="SQD78105.1"/>
    </source>
</evidence>
<dbReference type="GO" id="GO:0003700">
    <property type="term" value="F:DNA-binding transcription factor activity"/>
    <property type="evidence" value="ECO:0007669"/>
    <property type="project" value="InterPro"/>
</dbReference>
<dbReference type="InterPro" id="IPR058163">
    <property type="entry name" value="LysR-type_TF_proteobact-type"/>
</dbReference>